<dbReference type="Proteomes" id="UP000826462">
    <property type="component" value="Chromosome 1"/>
</dbReference>
<dbReference type="RefSeq" id="WP_219797380.1">
    <property type="nucleotide sequence ID" value="NZ_CP080095.1"/>
</dbReference>
<keyword evidence="2" id="KW-1185">Reference proteome</keyword>
<gene>
    <name evidence="1" type="ORF">KZJ38_17050</name>
</gene>
<protein>
    <submittedName>
        <fullName evidence="1">Uncharacterized protein</fullName>
    </submittedName>
</protein>
<evidence type="ECO:0000313" key="1">
    <source>
        <dbReference type="EMBL" id="QYD67987.1"/>
    </source>
</evidence>
<name>A0ABX8UI16_9BURK</name>
<proteinExistence type="predicted"/>
<accession>A0ABX8UI16</accession>
<sequence length="106" mass="12277">MTYTVFVFIRRAWMEHRGIFIEMKMPKSTWYRMPMIGRSLDDRKCGVQMRNDESGVLARFIPDGERPIQLEGSFADESAAYGAVIAEVGRYFNGDYPRMESRLTPA</sequence>
<evidence type="ECO:0000313" key="2">
    <source>
        <dbReference type="Proteomes" id="UP000826462"/>
    </source>
</evidence>
<reference evidence="1 2" key="1">
    <citation type="submission" date="2021-07" db="EMBL/GenBank/DDBJ databases">
        <title>Paraburkholderia edwinii protects Aspergillus sp. from phenazines by acting as a toxin sponge.</title>
        <authorList>
            <person name="Dahlstrom K.M."/>
            <person name="Newman D.K."/>
        </authorList>
    </citation>
    <scope>NUCLEOTIDE SEQUENCE [LARGE SCALE GENOMIC DNA]</scope>
    <source>
        <strain evidence="1 2">Pe01</strain>
    </source>
</reference>
<dbReference type="EMBL" id="CP080095">
    <property type="protein sequence ID" value="QYD67987.1"/>
    <property type="molecule type" value="Genomic_DNA"/>
</dbReference>
<organism evidence="1 2">
    <name type="scientific">Paraburkholderia edwinii</name>
    <dbReference type="NCBI Taxonomy" id="2861782"/>
    <lineage>
        <taxon>Bacteria</taxon>
        <taxon>Pseudomonadati</taxon>
        <taxon>Pseudomonadota</taxon>
        <taxon>Betaproteobacteria</taxon>
        <taxon>Burkholderiales</taxon>
        <taxon>Burkholderiaceae</taxon>
        <taxon>Paraburkholderia</taxon>
    </lineage>
</organism>